<evidence type="ECO:0000313" key="1">
    <source>
        <dbReference type="EMBL" id="MBX36433.1"/>
    </source>
</evidence>
<name>A0A2P2N1S2_RHIMU</name>
<sequence>MINPKRASGRPTKLSLISCSNHGLAINRHHQLWPKDTQFKS</sequence>
<proteinExistence type="predicted"/>
<protein>
    <submittedName>
        <fullName evidence="1">Uncharacterized protein</fullName>
    </submittedName>
</protein>
<reference evidence="1" key="1">
    <citation type="submission" date="2018-02" db="EMBL/GenBank/DDBJ databases">
        <title>Rhizophora mucronata_Transcriptome.</title>
        <authorList>
            <person name="Meera S.P."/>
            <person name="Sreeshan A."/>
            <person name="Augustine A."/>
        </authorList>
    </citation>
    <scope>NUCLEOTIDE SEQUENCE</scope>
    <source>
        <tissue evidence="1">Leaf</tissue>
    </source>
</reference>
<accession>A0A2P2N1S2</accession>
<dbReference type="EMBL" id="GGEC01055949">
    <property type="protein sequence ID" value="MBX36433.1"/>
    <property type="molecule type" value="Transcribed_RNA"/>
</dbReference>
<organism evidence="1">
    <name type="scientific">Rhizophora mucronata</name>
    <name type="common">Asiatic mangrove</name>
    <dbReference type="NCBI Taxonomy" id="61149"/>
    <lineage>
        <taxon>Eukaryota</taxon>
        <taxon>Viridiplantae</taxon>
        <taxon>Streptophyta</taxon>
        <taxon>Embryophyta</taxon>
        <taxon>Tracheophyta</taxon>
        <taxon>Spermatophyta</taxon>
        <taxon>Magnoliopsida</taxon>
        <taxon>eudicotyledons</taxon>
        <taxon>Gunneridae</taxon>
        <taxon>Pentapetalae</taxon>
        <taxon>rosids</taxon>
        <taxon>fabids</taxon>
        <taxon>Malpighiales</taxon>
        <taxon>Rhizophoraceae</taxon>
        <taxon>Rhizophora</taxon>
    </lineage>
</organism>
<dbReference type="AlphaFoldDB" id="A0A2P2N1S2"/>